<dbReference type="SMART" id="SM00028">
    <property type="entry name" value="TPR"/>
    <property type="match status" value="22"/>
</dbReference>
<feature type="domain" description="CHAT" evidence="3">
    <location>
        <begin position="1680"/>
        <end position="1951"/>
    </location>
</feature>
<feature type="repeat" description="TPR" evidence="1">
    <location>
        <begin position="335"/>
        <end position="368"/>
    </location>
</feature>
<dbReference type="Pfam" id="PF13424">
    <property type="entry name" value="TPR_12"/>
    <property type="match status" value="8"/>
</dbReference>
<dbReference type="PROSITE" id="PS50293">
    <property type="entry name" value="TPR_REGION"/>
    <property type="match status" value="2"/>
</dbReference>
<feature type="transmembrane region" description="Helical" evidence="2">
    <location>
        <begin position="6"/>
        <end position="25"/>
    </location>
</feature>
<sequence length="2040" mass="230074">MDNEGGFITVSGIVTLVVAFLLNTGRGLEAMKLGKECLIFLTSKARIKEYHWFYQAIYLLLFDAAYKVSNFTSAERYAKELLILSRSIGDKQTEALCYMMIGKLFNSLCEYHKTEEYYKKALTITVSNGDRDSEATIYENLGRIVQSLGEYDRAEEYYQKALPIRKEIGDRKGEATDNGNLGTLFESLGEYKKSQEYTEKALAIRKEIGDRKGEAADYGNLGTLFHSLGEYKKSQEYTEKALKIREEIGDRKGEAADYGNLGTLFHSLGEYKKSQEYTEKALKIREEIGDRKGEAAGYGNLGTLFQSLGEYKKSQEYTEKALAIKKEIGDRKGEAAAYGNLGTLFQSLGEYKMSEEYTKKALAISKEIGDRKGEAAAYGNLGTLVQSRGAKSRKSTVAWYKKSQEYTEKALAIRNEIGDRQGEATDYGNLGTLFKSLGAYKKSQEYTERALLIRKEIGDRKGEAADYANLGTLFHSLGELEKGEVCFREALLICKGIGDSMTEFKVFCGLAVLKLVQFKVEEASSYLSQSIAKFEKVRNFLKGNDRFQISLLEEHGAFPYEVLSKLLCFSEDFTDALCVEEHRRARALADLMTSQYSVKEFQFSSDPRSLCGIHDIIKGEASCNCLYLSVGDEDVRIWILQPSGEIRFRTKRKDSGSVPNLKALFSQSFRHFAVLPKEVCEDRSLNDERVPTSSDDVNRSPLAHTKEHNHLPEVREVIYTGHLMTLDPLPWARKEAEMIGKMLGVPPLLGRHATKEAVIDQMKSVALIHFAAHGDTERGEIALCPVRTTNDILQEEEYLLTMADVSNVQLRAKLVVLSCCHSGRGEIKVEGVIGIARTFLGSGARSVLVARWALDDESTEQFMNRFYEHLFRGESARESLHEVRKWMKSNAKYSEEKKWAPFMLIGDNVTLRELTLPKEKVVMDAIEEFTATCPLAFTLATVVAVFTFFQKTGGDLQAMKLGEKCLIFLGSNARIKEDQFTLFYQAINELMFEAACRVPDYKSAETYAKELLIMHHASNDTVSEGRVSLALGKIYQSQKEFEMASQYYQNAIDMTRRTGDKQAEAQCYLGIRVSFHLLCKYHTAEKYYEKALAITMTIGDRNRAATIYGNLGAIVQSLEKYDRAEEYYKKALAIRKENGDRKGEATDYGNLGTLFQSRGEYKKAKEYIEKALAIRKEIGDKKGQASDYGNLGTLFRSLYEYQKAKEFTEKALEIRKEIGDRKGEADDYGNLGTLFHLLGEYKKAKEHIEKALEMRIKIGDREGEAIDYENLGILFKSQGEYEKAKEYIERALAIRKDICDRNGEASDYGYLATLFYLLGEYEKAKYFNAKALAIAKEIGDRKGEATDLGNLGTLFQSLGEYKKAREDTEKALVIRKEIGDRKGEATDYGNLGVVFQSLGEYEKAQEYTEKALAITKEIGDRKGEAAEYGNLGTLFHSLGEYKKAKEFTEKALAIRKDIGDRQGTATDYGNLGTLSHVLGEHDKAEEYLCKAIRVFKGIGEVMDNDSFKISLLEEHGAFPYEMFSKLLSVTGNLHQALYVEELRRARALADLIAAQYSVKQVQFSGDPQSWCGIQDIIKEEANCTFLYLSADEKGVRIWILKKSGVIHFRNVRMETSTFGNAGSVPNPKVLFSETFHCFADKENRSLNDDPVLLSSDDVNRSPLPYNKADDMDSGKKLHLCYKTIIAPVSDLLKEPEIIIISDSCMYQVPFAALIDEGGRHFSETFRIRIVPSLTTLKLIKHSPPNYHSQSSALIVGEPEVSEVIYRGHRMTLDPLPGARKEAEMIGKMLGVPPLLGRHATKEAVIEQMKSVALIHFAAHGDPERGEIALCPVRTTNDIPQEEEYLLTMADVSEVQLRATLVVLSCCHSGRGEIKVEGVIGIARAFLGSGARSVLVARWKLEDESTEQFMNCFYEHLFRGESSSESLHEVRKWMRGNGFPKEEWAAFMLIGDNITLRAIWENHLEDTKYKFSSSLLRRPPSFNSCYGAKKERRHNVQGSKLIRKSCTLSEADFFEDPHLFPYRMKRNILCDITQTFFAVEQ</sequence>
<dbReference type="PROSITE" id="PS50005">
    <property type="entry name" value="TPR"/>
    <property type="match status" value="14"/>
</dbReference>
<comment type="caution">
    <text evidence="4">The sequence shown here is derived from an EMBL/GenBank/DDBJ whole genome shotgun (WGS) entry which is preliminary data.</text>
</comment>
<feature type="repeat" description="TPR" evidence="1">
    <location>
        <begin position="1265"/>
        <end position="1298"/>
    </location>
</feature>
<feature type="repeat" description="TPR" evidence="1">
    <location>
        <begin position="1185"/>
        <end position="1218"/>
    </location>
</feature>
<evidence type="ECO:0000256" key="2">
    <source>
        <dbReference type="SAM" id="Phobius"/>
    </source>
</evidence>
<evidence type="ECO:0000313" key="4">
    <source>
        <dbReference type="EMBL" id="PFX12736.1"/>
    </source>
</evidence>
<dbReference type="InterPro" id="IPR019734">
    <property type="entry name" value="TPR_rpt"/>
</dbReference>
<feature type="repeat" description="TPR" evidence="1">
    <location>
        <begin position="1225"/>
        <end position="1258"/>
    </location>
</feature>
<evidence type="ECO:0000259" key="3">
    <source>
        <dbReference type="Pfam" id="PF12770"/>
    </source>
</evidence>
<dbReference type="Pfam" id="PF12770">
    <property type="entry name" value="CHAT"/>
    <property type="match status" value="2"/>
</dbReference>
<organism evidence="4 5">
    <name type="scientific">Stylophora pistillata</name>
    <name type="common">Smooth cauliflower coral</name>
    <dbReference type="NCBI Taxonomy" id="50429"/>
    <lineage>
        <taxon>Eukaryota</taxon>
        <taxon>Metazoa</taxon>
        <taxon>Cnidaria</taxon>
        <taxon>Anthozoa</taxon>
        <taxon>Hexacorallia</taxon>
        <taxon>Scleractinia</taxon>
        <taxon>Astrocoeniina</taxon>
        <taxon>Pocilloporidae</taxon>
        <taxon>Stylophora</taxon>
    </lineage>
</organism>
<evidence type="ECO:0000256" key="1">
    <source>
        <dbReference type="PROSITE-ProRule" id="PRU00339"/>
    </source>
</evidence>
<dbReference type="OrthoDB" id="5979705at2759"/>
<feature type="repeat" description="TPR" evidence="1">
    <location>
        <begin position="1345"/>
        <end position="1378"/>
    </location>
</feature>
<dbReference type="Proteomes" id="UP000225706">
    <property type="component" value="Unassembled WGS sequence"/>
</dbReference>
<dbReference type="PANTHER" id="PTHR10098">
    <property type="entry name" value="RAPSYN-RELATED"/>
    <property type="match status" value="1"/>
</dbReference>
<feature type="repeat" description="TPR" evidence="1">
    <location>
        <begin position="1025"/>
        <end position="1058"/>
    </location>
</feature>
<keyword evidence="2" id="KW-1133">Transmembrane helix</keyword>
<protein>
    <submittedName>
        <fullName evidence="4">Tetratricopeptide repeat protein 28</fullName>
    </submittedName>
</protein>
<name>A0A2B4R6E7_STYPI</name>
<keyword evidence="5" id="KW-1185">Reference proteome</keyword>
<feature type="repeat" description="TPR" evidence="1">
    <location>
        <begin position="215"/>
        <end position="248"/>
    </location>
</feature>
<proteinExistence type="predicted"/>
<feature type="repeat" description="TPR" evidence="1">
    <location>
        <begin position="1425"/>
        <end position="1458"/>
    </location>
</feature>
<keyword evidence="2" id="KW-0812">Transmembrane</keyword>
<feature type="repeat" description="TPR" evidence="1">
    <location>
        <begin position="1145"/>
        <end position="1178"/>
    </location>
</feature>
<feature type="repeat" description="TPR" evidence="1">
    <location>
        <begin position="135"/>
        <end position="168"/>
    </location>
</feature>
<gene>
    <name evidence="4" type="primary">TTC28</name>
    <name evidence="4" type="ORF">AWC38_SpisGene23255</name>
</gene>
<dbReference type="Gene3D" id="1.25.40.10">
    <property type="entry name" value="Tetratricopeptide repeat domain"/>
    <property type="match status" value="6"/>
</dbReference>
<feature type="repeat" description="TPR" evidence="1">
    <location>
        <begin position="255"/>
        <end position="288"/>
    </location>
</feature>
<dbReference type="PANTHER" id="PTHR10098:SF108">
    <property type="entry name" value="TETRATRICOPEPTIDE REPEAT PROTEIN 28"/>
    <property type="match status" value="1"/>
</dbReference>
<feature type="repeat" description="TPR" evidence="1">
    <location>
        <begin position="1385"/>
        <end position="1418"/>
    </location>
</feature>
<dbReference type="InterPro" id="IPR024983">
    <property type="entry name" value="CHAT_dom"/>
</dbReference>
<feature type="repeat" description="TPR" evidence="1">
    <location>
        <begin position="1105"/>
        <end position="1138"/>
    </location>
</feature>
<keyword evidence="1" id="KW-0802">TPR repeat</keyword>
<dbReference type="InterPro" id="IPR011990">
    <property type="entry name" value="TPR-like_helical_dom_sf"/>
</dbReference>
<evidence type="ECO:0000313" key="5">
    <source>
        <dbReference type="Proteomes" id="UP000225706"/>
    </source>
</evidence>
<feature type="repeat" description="TPR" evidence="1">
    <location>
        <begin position="295"/>
        <end position="328"/>
    </location>
</feature>
<feature type="domain" description="CHAT" evidence="3">
    <location>
        <begin position="710"/>
        <end position="907"/>
    </location>
</feature>
<keyword evidence="2" id="KW-0472">Membrane</keyword>
<dbReference type="SUPFAM" id="SSF48452">
    <property type="entry name" value="TPR-like"/>
    <property type="match status" value="7"/>
</dbReference>
<accession>A0A2B4R6E7</accession>
<dbReference type="Pfam" id="PF13374">
    <property type="entry name" value="TPR_10"/>
    <property type="match status" value="1"/>
</dbReference>
<reference evidence="5" key="1">
    <citation type="journal article" date="2017" name="bioRxiv">
        <title>Comparative analysis of the genomes of Stylophora pistillata and Acropora digitifera provides evidence for extensive differences between species of corals.</title>
        <authorList>
            <person name="Voolstra C.R."/>
            <person name="Li Y."/>
            <person name="Liew Y.J."/>
            <person name="Baumgarten S."/>
            <person name="Zoccola D."/>
            <person name="Flot J.-F."/>
            <person name="Tambutte S."/>
            <person name="Allemand D."/>
            <person name="Aranda M."/>
        </authorList>
    </citation>
    <scope>NUCLEOTIDE SEQUENCE [LARGE SCALE GENOMIC DNA]</scope>
</reference>
<dbReference type="EMBL" id="LSMT01001209">
    <property type="protein sequence ID" value="PFX12736.1"/>
    <property type="molecule type" value="Genomic_DNA"/>
</dbReference>